<organism evidence="1 2">
    <name type="scientific">Populus alba</name>
    <name type="common">White poplar</name>
    <dbReference type="NCBI Taxonomy" id="43335"/>
    <lineage>
        <taxon>Eukaryota</taxon>
        <taxon>Viridiplantae</taxon>
        <taxon>Streptophyta</taxon>
        <taxon>Embryophyta</taxon>
        <taxon>Tracheophyta</taxon>
        <taxon>Spermatophyta</taxon>
        <taxon>Magnoliopsida</taxon>
        <taxon>eudicotyledons</taxon>
        <taxon>Gunneridae</taxon>
        <taxon>Pentapetalae</taxon>
        <taxon>rosids</taxon>
        <taxon>fabids</taxon>
        <taxon>Malpighiales</taxon>
        <taxon>Salicaceae</taxon>
        <taxon>Saliceae</taxon>
        <taxon>Populus</taxon>
    </lineage>
</organism>
<reference evidence="1 2" key="1">
    <citation type="journal article" date="2024" name="Plant Biotechnol. J.">
        <title>Genome and CRISPR/Cas9 system of a widespread forest tree (Populus alba) in the world.</title>
        <authorList>
            <person name="Liu Y.J."/>
            <person name="Jiang P.F."/>
            <person name="Han X.M."/>
            <person name="Li X.Y."/>
            <person name="Wang H.M."/>
            <person name="Wang Y.J."/>
            <person name="Wang X.X."/>
            <person name="Zeng Q.Y."/>
        </authorList>
    </citation>
    <scope>NUCLEOTIDE SEQUENCE [LARGE SCALE GENOMIC DNA]</scope>
    <source>
        <strain evidence="2">cv. PAL-ZL1</strain>
    </source>
</reference>
<comment type="caution">
    <text evidence="1">The sequence shown here is derived from an EMBL/GenBank/DDBJ whole genome shotgun (WGS) entry which is preliminary data.</text>
</comment>
<sequence>MHGHFATFLVVAGRSATVNGQAATLGGQAAGVLIVAGRSATIGTVAEKDGVVINILSAAASGVTVCPSESRIGFLSLVSLLFMLLTGLFFQLLLFLSKNQVLPLELAPYSYDGRVHLSS</sequence>
<evidence type="ECO:0000313" key="2">
    <source>
        <dbReference type="Proteomes" id="UP000309997"/>
    </source>
</evidence>
<dbReference type="EMBL" id="RCHU02000008">
    <property type="protein sequence ID" value="KAL3581905.1"/>
    <property type="molecule type" value="Genomic_DNA"/>
</dbReference>
<evidence type="ECO:0000313" key="1">
    <source>
        <dbReference type="EMBL" id="KAL3581905.1"/>
    </source>
</evidence>
<accession>A0ACC4BU25</accession>
<proteinExistence type="predicted"/>
<gene>
    <name evidence="1" type="ORF">D5086_016237</name>
</gene>
<keyword evidence="2" id="KW-1185">Reference proteome</keyword>
<protein>
    <submittedName>
        <fullName evidence="1">Uncharacterized protein</fullName>
    </submittedName>
</protein>
<name>A0ACC4BU25_POPAL</name>
<dbReference type="Proteomes" id="UP000309997">
    <property type="component" value="Unassembled WGS sequence"/>
</dbReference>